<keyword evidence="2" id="KW-1133">Transmembrane helix</keyword>
<feature type="signal peptide" evidence="3">
    <location>
        <begin position="1"/>
        <end position="22"/>
    </location>
</feature>
<comment type="caution">
    <text evidence="4">The sequence shown here is derived from an EMBL/GenBank/DDBJ whole genome shotgun (WGS) entry which is preliminary data.</text>
</comment>
<evidence type="ECO:0000256" key="2">
    <source>
        <dbReference type="SAM" id="Phobius"/>
    </source>
</evidence>
<evidence type="ECO:0000256" key="1">
    <source>
        <dbReference type="SAM" id="MobiDB-lite"/>
    </source>
</evidence>
<keyword evidence="3" id="KW-0732">Signal</keyword>
<dbReference type="EMBL" id="JAPEVG010000140">
    <property type="protein sequence ID" value="KAJ8481306.1"/>
    <property type="molecule type" value="Genomic_DNA"/>
</dbReference>
<evidence type="ECO:0000313" key="4">
    <source>
        <dbReference type="EMBL" id="KAJ8481306.1"/>
    </source>
</evidence>
<sequence>MDTILAAARCVLFACIAAHVAAVNVNRTVDDQKGDSVTGVVPLFLPTDLWNIGQTCTSCVIRAGSPIDPGQVFDGTWRDATHYGDGNPDRIVQVSFTGHAIYVYHTIINILVPGAWTSTNLTFLVDSEYAGNYLHNPTSNDSTPAVFYQMLVYSNTALEQGEHTLQVVTSGDSAALILFDYVIYTTTEDDSQPLPSPSTATASREPTFSASEHSSQLSASSLRSSDVARAPSTTPIQPSIASTSLPSVSPTLPPASAHTVTGPVVGGAVAGIVIVIVVAHLLWVFCLRRTRYRPIGWARTASQPRTNLVKSEDMRIHGHAAVPSSIPFTGRVGYPGSTATPGRKVPPHSVPVRVHESYVISSADSLSEQMNMTHAERLALLTQQVRTFQAELDNLRYARTEMEKSESGSSLPSTAEESIIAMLKAVRDEMSALREVIGEQHSTYGSHGRPPSY</sequence>
<accession>A0AAD7TT66</accession>
<keyword evidence="5" id="KW-1185">Reference proteome</keyword>
<reference evidence="4" key="1">
    <citation type="submission" date="2022-11" db="EMBL/GenBank/DDBJ databases">
        <title>Genome Sequence of Cubamyces cubensis.</title>
        <authorList>
            <person name="Buettner E."/>
        </authorList>
    </citation>
    <scope>NUCLEOTIDE SEQUENCE</scope>
    <source>
        <strain evidence="4">MPL-01</strain>
    </source>
</reference>
<evidence type="ECO:0000256" key="3">
    <source>
        <dbReference type="SAM" id="SignalP"/>
    </source>
</evidence>
<evidence type="ECO:0000313" key="5">
    <source>
        <dbReference type="Proteomes" id="UP001215151"/>
    </source>
</evidence>
<feature type="compositionally biased region" description="Low complexity" evidence="1">
    <location>
        <begin position="209"/>
        <end position="225"/>
    </location>
</feature>
<proteinExistence type="predicted"/>
<protein>
    <submittedName>
        <fullName evidence="4">Uncharacterized protein</fullName>
    </submittedName>
</protein>
<feature type="compositionally biased region" description="Polar residues" evidence="1">
    <location>
        <begin position="231"/>
        <end position="240"/>
    </location>
</feature>
<feature type="compositionally biased region" description="Low complexity" evidence="1">
    <location>
        <begin position="241"/>
        <end position="252"/>
    </location>
</feature>
<keyword evidence="2" id="KW-0812">Transmembrane</keyword>
<keyword evidence="2" id="KW-0472">Membrane</keyword>
<dbReference type="Gene3D" id="2.60.120.260">
    <property type="entry name" value="Galactose-binding domain-like"/>
    <property type="match status" value="1"/>
</dbReference>
<dbReference type="AlphaFoldDB" id="A0AAD7TT66"/>
<name>A0AAD7TT66_9APHY</name>
<gene>
    <name evidence="4" type="ORF">ONZ51_g6085</name>
</gene>
<feature type="region of interest" description="Disordered" evidence="1">
    <location>
        <begin position="189"/>
        <end position="252"/>
    </location>
</feature>
<feature type="chain" id="PRO_5042204822" evidence="3">
    <location>
        <begin position="23"/>
        <end position="453"/>
    </location>
</feature>
<organism evidence="4 5">
    <name type="scientific">Trametes cubensis</name>
    <dbReference type="NCBI Taxonomy" id="1111947"/>
    <lineage>
        <taxon>Eukaryota</taxon>
        <taxon>Fungi</taxon>
        <taxon>Dikarya</taxon>
        <taxon>Basidiomycota</taxon>
        <taxon>Agaricomycotina</taxon>
        <taxon>Agaricomycetes</taxon>
        <taxon>Polyporales</taxon>
        <taxon>Polyporaceae</taxon>
        <taxon>Trametes</taxon>
    </lineage>
</organism>
<feature type="transmembrane region" description="Helical" evidence="2">
    <location>
        <begin position="264"/>
        <end position="285"/>
    </location>
</feature>
<dbReference type="Proteomes" id="UP001215151">
    <property type="component" value="Unassembled WGS sequence"/>
</dbReference>
<feature type="compositionally biased region" description="Polar residues" evidence="1">
    <location>
        <begin position="197"/>
        <end position="208"/>
    </location>
</feature>